<protein>
    <submittedName>
        <fullName evidence="7">PfkB family carbohydrate kinase</fullName>
    </submittedName>
</protein>
<proteinExistence type="inferred from homology"/>
<comment type="similarity">
    <text evidence="1">Belongs to the carbohydrate kinase PfkB family.</text>
</comment>
<feature type="domain" description="Carbohydrate kinase PfkB" evidence="6">
    <location>
        <begin position="30"/>
        <end position="307"/>
    </location>
</feature>
<keyword evidence="4 7" id="KW-0418">Kinase</keyword>
<evidence type="ECO:0000259" key="6">
    <source>
        <dbReference type="Pfam" id="PF00294"/>
    </source>
</evidence>
<dbReference type="RefSeq" id="WP_394460420.1">
    <property type="nucleotide sequence ID" value="NZ_JBIGHZ010000003.1"/>
</dbReference>
<dbReference type="Gene3D" id="3.40.1190.20">
    <property type="match status" value="1"/>
</dbReference>
<evidence type="ECO:0000256" key="4">
    <source>
        <dbReference type="ARBA" id="ARBA00022777"/>
    </source>
</evidence>
<keyword evidence="5" id="KW-0067">ATP-binding</keyword>
<dbReference type="EMBL" id="JBIGHZ010000003">
    <property type="protein sequence ID" value="MFG6448310.1"/>
    <property type="molecule type" value="Genomic_DNA"/>
</dbReference>
<dbReference type="InterPro" id="IPR029056">
    <property type="entry name" value="Ribokinase-like"/>
</dbReference>
<sequence>MTTPACPAPQPPAVLLVGEALVDEFAEGPVAGGAPLNVARSLKALGLEAVLASRLNPADAAGQNVLRSMRHFSLAEHGLQHDDTHPTGRVSVWEDGQGSHRFEIQPNSAWDHLEAAPLLALAQTTAPALLYFGSLAQRSKGSRQAMGELLAHASASGCTRYLDLNLRAGASNAELTQHCLRHASWLKVNDEELAQLLRWFAPDFAQDLPLQGQAQALQPAVAALLRHFALERLVLTRGALGYAAFDAQAQLIAAGPAAPLPTLVDTVGAGDAFSAMLLAALLRGHSWPRALALANGMAAALCGQRGPVPAHLGFYTPWAAALEQT</sequence>
<comment type="caution">
    <text evidence="7">The sequence shown here is derived from an EMBL/GenBank/DDBJ whole genome shotgun (WGS) entry which is preliminary data.</text>
</comment>
<organism evidence="7 8">
    <name type="scientific">Roseateles rivi</name>
    <dbReference type="NCBI Taxonomy" id="3299028"/>
    <lineage>
        <taxon>Bacteria</taxon>
        <taxon>Pseudomonadati</taxon>
        <taxon>Pseudomonadota</taxon>
        <taxon>Betaproteobacteria</taxon>
        <taxon>Burkholderiales</taxon>
        <taxon>Sphaerotilaceae</taxon>
        <taxon>Roseateles</taxon>
    </lineage>
</organism>
<dbReference type="InterPro" id="IPR011611">
    <property type="entry name" value="PfkB_dom"/>
</dbReference>
<evidence type="ECO:0000313" key="8">
    <source>
        <dbReference type="Proteomes" id="UP001606099"/>
    </source>
</evidence>
<gene>
    <name evidence="7" type="ORF">ACG0Z6_08630</name>
</gene>
<keyword evidence="2" id="KW-0808">Transferase</keyword>
<accession>A0ABW7FVF4</accession>
<evidence type="ECO:0000256" key="2">
    <source>
        <dbReference type="ARBA" id="ARBA00022679"/>
    </source>
</evidence>
<evidence type="ECO:0000313" key="7">
    <source>
        <dbReference type="EMBL" id="MFG6448310.1"/>
    </source>
</evidence>
<keyword evidence="8" id="KW-1185">Reference proteome</keyword>
<dbReference type="SUPFAM" id="SSF53613">
    <property type="entry name" value="Ribokinase-like"/>
    <property type="match status" value="1"/>
</dbReference>
<dbReference type="Pfam" id="PF00294">
    <property type="entry name" value="PfkB"/>
    <property type="match status" value="1"/>
</dbReference>
<reference evidence="7 8" key="1">
    <citation type="submission" date="2024-08" db="EMBL/GenBank/DDBJ databases">
        <authorList>
            <person name="Lu H."/>
        </authorList>
    </citation>
    <scope>NUCLEOTIDE SEQUENCE [LARGE SCALE GENOMIC DNA]</scope>
    <source>
        <strain evidence="7 8">BYS180W</strain>
    </source>
</reference>
<evidence type="ECO:0000256" key="3">
    <source>
        <dbReference type="ARBA" id="ARBA00022741"/>
    </source>
</evidence>
<dbReference type="Proteomes" id="UP001606099">
    <property type="component" value="Unassembled WGS sequence"/>
</dbReference>
<dbReference type="PANTHER" id="PTHR43085:SF1">
    <property type="entry name" value="PSEUDOURIDINE KINASE-RELATED"/>
    <property type="match status" value="1"/>
</dbReference>
<dbReference type="InterPro" id="IPR050306">
    <property type="entry name" value="PfkB_Carbo_kinase"/>
</dbReference>
<evidence type="ECO:0000256" key="5">
    <source>
        <dbReference type="ARBA" id="ARBA00022840"/>
    </source>
</evidence>
<evidence type="ECO:0000256" key="1">
    <source>
        <dbReference type="ARBA" id="ARBA00010688"/>
    </source>
</evidence>
<dbReference type="GO" id="GO:0016301">
    <property type="term" value="F:kinase activity"/>
    <property type="evidence" value="ECO:0007669"/>
    <property type="project" value="UniProtKB-KW"/>
</dbReference>
<dbReference type="PANTHER" id="PTHR43085">
    <property type="entry name" value="HEXOKINASE FAMILY MEMBER"/>
    <property type="match status" value="1"/>
</dbReference>
<name>A0ABW7FVF4_9BURK</name>
<keyword evidence="3" id="KW-0547">Nucleotide-binding</keyword>